<dbReference type="OMA" id="YINDICQ"/>
<evidence type="ECO:0000313" key="2">
    <source>
        <dbReference type="Proteomes" id="UP000004994"/>
    </source>
</evidence>
<evidence type="ECO:0000313" key="1">
    <source>
        <dbReference type="EnsemblPlants" id="Solyc10g049940.1.1.1"/>
    </source>
</evidence>
<sequence>MSLLKSGSANATATLEYLNQGNPKNASAESRASCFEGYRVASINLNHSIGQFKEKNIPEVAREVVVANGFISTCEEYQIEDATILSSYHYINDICQKVLKQIRNKLL</sequence>
<reference evidence="1" key="1">
    <citation type="journal article" date="2012" name="Nature">
        <title>The tomato genome sequence provides insights into fleshy fruit evolution.</title>
        <authorList>
            <consortium name="Tomato Genome Consortium"/>
        </authorList>
    </citation>
    <scope>NUCLEOTIDE SEQUENCE [LARGE SCALE GENOMIC DNA]</scope>
    <source>
        <strain evidence="1">cv. Heinz 1706</strain>
    </source>
</reference>
<dbReference type="InParanoid" id="A0A3Q7JB96"/>
<organism evidence="1">
    <name type="scientific">Solanum lycopersicum</name>
    <name type="common">Tomato</name>
    <name type="synonym">Lycopersicon esculentum</name>
    <dbReference type="NCBI Taxonomy" id="4081"/>
    <lineage>
        <taxon>Eukaryota</taxon>
        <taxon>Viridiplantae</taxon>
        <taxon>Streptophyta</taxon>
        <taxon>Embryophyta</taxon>
        <taxon>Tracheophyta</taxon>
        <taxon>Spermatophyta</taxon>
        <taxon>Magnoliopsida</taxon>
        <taxon>eudicotyledons</taxon>
        <taxon>Gunneridae</taxon>
        <taxon>Pentapetalae</taxon>
        <taxon>asterids</taxon>
        <taxon>lamiids</taxon>
        <taxon>Solanales</taxon>
        <taxon>Solanaceae</taxon>
        <taxon>Solanoideae</taxon>
        <taxon>Solaneae</taxon>
        <taxon>Solanum</taxon>
        <taxon>Solanum subgen. Lycopersicon</taxon>
    </lineage>
</organism>
<protein>
    <recommendedName>
        <fullName evidence="3">Pectinesterase inhibitor domain-containing protein</fullName>
    </recommendedName>
</protein>
<dbReference type="EnsemblPlants" id="Solyc10g049940.1.1">
    <property type="protein sequence ID" value="Solyc10g049940.1.1.1"/>
    <property type="gene ID" value="Solyc10g049940.1"/>
</dbReference>
<proteinExistence type="predicted"/>
<evidence type="ECO:0008006" key="3">
    <source>
        <dbReference type="Google" id="ProtNLM"/>
    </source>
</evidence>
<name>A0A3Q7JB96_SOLLC</name>
<dbReference type="Proteomes" id="UP000004994">
    <property type="component" value="Chromosome 10"/>
</dbReference>
<keyword evidence="2" id="KW-1185">Reference proteome</keyword>
<reference evidence="1" key="2">
    <citation type="submission" date="2019-01" db="UniProtKB">
        <authorList>
            <consortium name="EnsemblPlants"/>
        </authorList>
    </citation>
    <scope>IDENTIFICATION</scope>
    <source>
        <strain evidence="1">cv. Heinz 1706</strain>
    </source>
</reference>
<accession>A0A3Q7JB96</accession>
<dbReference type="AlphaFoldDB" id="A0A3Q7JB96"/>
<dbReference type="Gramene" id="Solyc10g049940.1.1">
    <property type="protein sequence ID" value="Solyc10g049940.1.1.1"/>
    <property type="gene ID" value="Solyc10g049940.1"/>
</dbReference>
<dbReference type="PaxDb" id="4081-Solyc10g049940.1.1"/>